<organism evidence="2 3">
    <name type="scientific">Steinernema glaseri</name>
    <dbReference type="NCBI Taxonomy" id="37863"/>
    <lineage>
        <taxon>Eukaryota</taxon>
        <taxon>Metazoa</taxon>
        <taxon>Ecdysozoa</taxon>
        <taxon>Nematoda</taxon>
        <taxon>Chromadorea</taxon>
        <taxon>Rhabditida</taxon>
        <taxon>Tylenchina</taxon>
        <taxon>Panagrolaimomorpha</taxon>
        <taxon>Strongyloidoidea</taxon>
        <taxon>Steinernematidae</taxon>
        <taxon>Steinernema</taxon>
    </lineage>
</organism>
<keyword evidence="2" id="KW-1185">Reference proteome</keyword>
<dbReference type="WBParaSite" id="L893_g3940.t1">
    <property type="protein sequence ID" value="L893_g3940.t1"/>
    <property type="gene ID" value="L893_g3940"/>
</dbReference>
<protein>
    <submittedName>
        <fullName evidence="3">Ammonium_transp domain-containing protein</fullName>
    </submittedName>
</protein>
<accession>A0A1I8AAK4</accession>
<proteinExistence type="predicted"/>
<dbReference type="AlphaFoldDB" id="A0A1I8AAK4"/>
<dbReference type="Proteomes" id="UP000095287">
    <property type="component" value="Unplaced"/>
</dbReference>
<reference evidence="3" key="1">
    <citation type="submission" date="2016-11" db="UniProtKB">
        <authorList>
            <consortium name="WormBaseParasite"/>
        </authorList>
    </citation>
    <scope>IDENTIFICATION</scope>
</reference>
<feature type="transmembrane region" description="Helical" evidence="1">
    <location>
        <begin position="41"/>
        <end position="62"/>
    </location>
</feature>
<evidence type="ECO:0000313" key="2">
    <source>
        <dbReference type="Proteomes" id="UP000095287"/>
    </source>
</evidence>
<keyword evidence="1" id="KW-0472">Membrane</keyword>
<feature type="transmembrane region" description="Helical" evidence="1">
    <location>
        <begin position="68"/>
        <end position="86"/>
    </location>
</feature>
<keyword evidence="1" id="KW-1133">Transmembrane helix</keyword>
<name>A0A1I8AAK4_9BILA</name>
<evidence type="ECO:0000256" key="1">
    <source>
        <dbReference type="SAM" id="Phobius"/>
    </source>
</evidence>
<evidence type="ECO:0000313" key="3">
    <source>
        <dbReference type="WBParaSite" id="L893_g3940.t1"/>
    </source>
</evidence>
<sequence>MIPGCMMQLCSHFTGGLMTMYDSNLDDTLERFAGAWIQSGWFLYLGASLALAIDRTLTFVIVVSDRNAVLISYLFLALSWAIALLYL</sequence>
<keyword evidence="1" id="KW-0812">Transmembrane</keyword>